<reference evidence="1 2" key="1">
    <citation type="submission" date="2016-11" db="EMBL/GenBank/DDBJ databases">
        <title>A multilocus sequence analysis scheme for characterization of bacteria in the genus Thioclava.</title>
        <authorList>
            <person name="Liu Y."/>
            <person name="Shao Z."/>
        </authorList>
    </citation>
    <scope>NUCLEOTIDE SEQUENCE [LARGE SCALE GENOMIC DNA]</scope>
    <source>
        <strain evidence="1 2">TAW-CT134</strain>
    </source>
</reference>
<name>A0ABX3MX78_9RHOB</name>
<dbReference type="Proteomes" id="UP000190787">
    <property type="component" value="Unassembled WGS sequence"/>
</dbReference>
<protein>
    <submittedName>
        <fullName evidence="1">Uncharacterized protein</fullName>
    </submittedName>
</protein>
<evidence type="ECO:0000313" key="2">
    <source>
        <dbReference type="Proteomes" id="UP000190787"/>
    </source>
</evidence>
<proteinExistence type="predicted"/>
<dbReference type="EMBL" id="MPZV01000004">
    <property type="protein sequence ID" value="OOY23135.1"/>
    <property type="molecule type" value="Genomic_DNA"/>
</dbReference>
<accession>A0ABX3MX78</accession>
<organism evidence="1 2">
    <name type="scientific">Thioclava sediminum</name>
    <dbReference type="NCBI Taxonomy" id="1915319"/>
    <lineage>
        <taxon>Bacteria</taxon>
        <taxon>Pseudomonadati</taxon>
        <taxon>Pseudomonadota</taxon>
        <taxon>Alphaproteobacteria</taxon>
        <taxon>Rhodobacterales</taxon>
        <taxon>Paracoccaceae</taxon>
        <taxon>Thioclava</taxon>
    </lineage>
</organism>
<evidence type="ECO:0000313" key="1">
    <source>
        <dbReference type="EMBL" id="OOY23135.1"/>
    </source>
</evidence>
<gene>
    <name evidence="1" type="ORF">BMI91_16970</name>
</gene>
<comment type="caution">
    <text evidence="1">The sequence shown here is derived from an EMBL/GenBank/DDBJ whole genome shotgun (WGS) entry which is preliminary data.</text>
</comment>
<keyword evidence="2" id="KW-1185">Reference proteome</keyword>
<sequence>MMDFGIYKLQREVLEQMPSGYPNVAYDWDADAIKVTRHAPFDSQSVEENERLCRVWIFGMRRFAFVDPETGSPFSSTGTSRFAELFLHAGFETTVDGVPDTEAIKELDKKFVLEMVFLDDEDGSFAPVLTCRGALLSNKVAIED</sequence>